<gene>
    <name evidence="1" type="ORF">AWC19_26490</name>
</gene>
<dbReference type="Gene3D" id="3.40.50.720">
    <property type="entry name" value="NAD(P)-binding Rossmann-like Domain"/>
    <property type="match status" value="1"/>
</dbReference>
<protein>
    <recommendedName>
        <fullName evidence="3">NmrA-like domain-containing protein</fullName>
    </recommendedName>
</protein>
<sequence length="146" mass="16008">MHPASSDVPHHMRKAAAEELLRRSGLDWTVLQPNTYTQNVFKRLRRRGEVVEVLSLWPLDAPGLAFVDLADIAAGAALVCADTRYVYGTYELAGPQVLTPLELAQELSRAWSLPVEAHQATMEELPPASGDLRHLGVLESILGCPD</sequence>
<dbReference type="AlphaFoldDB" id="A0A1X1ZXB3"/>
<comment type="caution">
    <text evidence="1">The sequence shown here is derived from an EMBL/GenBank/DDBJ whole genome shotgun (WGS) entry which is preliminary data.</text>
</comment>
<proteinExistence type="predicted"/>
<keyword evidence="2" id="KW-1185">Reference proteome</keyword>
<dbReference type="Gene3D" id="3.90.25.10">
    <property type="entry name" value="UDP-galactose 4-epimerase, domain 1"/>
    <property type="match status" value="1"/>
</dbReference>
<dbReference type="STRING" id="153971.AWC19_26490"/>
<accession>A0A1X1ZXB3</accession>
<dbReference type="SUPFAM" id="SSF51735">
    <property type="entry name" value="NAD(P)-binding Rossmann-fold domains"/>
    <property type="match status" value="1"/>
</dbReference>
<organism evidence="1 2">
    <name type="scientific">Mycobacterium palustre</name>
    <dbReference type="NCBI Taxonomy" id="153971"/>
    <lineage>
        <taxon>Bacteria</taxon>
        <taxon>Bacillati</taxon>
        <taxon>Actinomycetota</taxon>
        <taxon>Actinomycetes</taxon>
        <taxon>Mycobacteriales</taxon>
        <taxon>Mycobacteriaceae</taxon>
        <taxon>Mycobacterium</taxon>
        <taxon>Mycobacterium simiae complex</taxon>
    </lineage>
</organism>
<evidence type="ECO:0000313" key="1">
    <source>
        <dbReference type="EMBL" id="ORW28890.1"/>
    </source>
</evidence>
<dbReference type="Proteomes" id="UP000193529">
    <property type="component" value="Unassembled WGS sequence"/>
</dbReference>
<name>A0A1X1ZXB3_9MYCO</name>
<dbReference type="InterPro" id="IPR036291">
    <property type="entry name" value="NAD(P)-bd_dom_sf"/>
</dbReference>
<dbReference type="EMBL" id="LQPJ01000053">
    <property type="protein sequence ID" value="ORW28890.1"/>
    <property type="molecule type" value="Genomic_DNA"/>
</dbReference>
<reference evidence="1 2" key="1">
    <citation type="submission" date="2016-01" db="EMBL/GenBank/DDBJ databases">
        <title>The new phylogeny of the genus Mycobacterium.</title>
        <authorList>
            <person name="Tarcisio F."/>
            <person name="Conor M."/>
            <person name="Antonella G."/>
            <person name="Elisabetta G."/>
            <person name="Giulia F.S."/>
            <person name="Sara T."/>
            <person name="Anna F."/>
            <person name="Clotilde B."/>
            <person name="Roberto B."/>
            <person name="Veronica D.S."/>
            <person name="Fabio R."/>
            <person name="Monica P."/>
            <person name="Olivier J."/>
            <person name="Enrico T."/>
            <person name="Nicola S."/>
        </authorList>
    </citation>
    <scope>NUCLEOTIDE SEQUENCE [LARGE SCALE GENOMIC DNA]</scope>
    <source>
        <strain evidence="1 2">DSM 44572</strain>
    </source>
</reference>
<evidence type="ECO:0008006" key="3">
    <source>
        <dbReference type="Google" id="ProtNLM"/>
    </source>
</evidence>
<evidence type="ECO:0000313" key="2">
    <source>
        <dbReference type="Proteomes" id="UP000193529"/>
    </source>
</evidence>